<dbReference type="InterPro" id="IPR003439">
    <property type="entry name" value="ABC_transporter-like_ATP-bd"/>
</dbReference>
<dbReference type="RefSeq" id="WP_187780353.1">
    <property type="nucleotide sequence ID" value="NZ_JACTUZ010000135.1"/>
</dbReference>
<protein>
    <submittedName>
        <fullName evidence="10">ABC transporter ATP-binding protein</fullName>
    </submittedName>
</protein>
<evidence type="ECO:0000256" key="2">
    <source>
        <dbReference type="ARBA" id="ARBA00005417"/>
    </source>
</evidence>
<evidence type="ECO:0000259" key="9">
    <source>
        <dbReference type="PROSITE" id="PS50893"/>
    </source>
</evidence>
<reference evidence="10 11" key="1">
    <citation type="journal article" date="2009" name="Int. J. Syst. Evol. Microbiol.">
        <title>Transfer of Teichococcus ludipueritiae and Muricoccus roseus to the genus Roseomonas, as Roseomonas ludipueritiae comb. nov. and Roseomonas rosea comb. nov., respectively, and emended description of the genus Roseomonas.</title>
        <authorList>
            <person name="Sanchez-Porro C."/>
            <person name="Gallego V."/>
            <person name="Busse H.J."/>
            <person name="Kampfer P."/>
            <person name="Ventosa A."/>
        </authorList>
    </citation>
    <scope>NUCLEOTIDE SEQUENCE [LARGE SCALE GENOMIC DNA]</scope>
    <source>
        <strain evidence="10 11">DSM 14915</strain>
    </source>
</reference>
<dbReference type="InterPro" id="IPR050388">
    <property type="entry name" value="ABC_Ni/Peptide_Import"/>
</dbReference>
<evidence type="ECO:0000256" key="4">
    <source>
        <dbReference type="ARBA" id="ARBA00022475"/>
    </source>
</evidence>
<dbReference type="SUPFAM" id="SSF52540">
    <property type="entry name" value="P-loop containing nucleoside triphosphate hydrolases"/>
    <property type="match status" value="2"/>
</dbReference>
<dbReference type="GO" id="GO:0005524">
    <property type="term" value="F:ATP binding"/>
    <property type="evidence" value="ECO:0007669"/>
    <property type="project" value="UniProtKB-KW"/>
</dbReference>
<dbReference type="PANTHER" id="PTHR43297">
    <property type="entry name" value="OLIGOPEPTIDE TRANSPORT ATP-BINDING PROTEIN APPD"/>
    <property type="match status" value="1"/>
</dbReference>
<feature type="compositionally biased region" description="Basic and acidic residues" evidence="8">
    <location>
        <begin position="559"/>
        <end position="571"/>
    </location>
</feature>
<evidence type="ECO:0000313" key="10">
    <source>
        <dbReference type="EMBL" id="MBC9179312.1"/>
    </source>
</evidence>
<feature type="domain" description="ABC transporter" evidence="9">
    <location>
        <begin position="302"/>
        <end position="544"/>
    </location>
</feature>
<keyword evidence="11" id="KW-1185">Reference proteome</keyword>
<dbReference type="InterPro" id="IPR017871">
    <property type="entry name" value="ABC_transporter-like_CS"/>
</dbReference>
<dbReference type="PROSITE" id="PS50893">
    <property type="entry name" value="ABC_TRANSPORTER_2"/>
    <property type="match status" value="2"/>
</dbReference>
<evidence type="ECO:0000256" key="6">
    <source>
        <dbReference type="ARBA" id="ARBA00022840"/>
    </source>
</evidence>
<dbReference type="Pfam" id="PF08352">
    <property type="entry name" value="oligo_HPY"/>
    <property type="match status" value="1"/>
</dbReference>
<proteinExistence type="inferred from homology"/>
<dbReference type="Pfam" id="PF00005">
    <property type="entry name" value="ABC_tran"/>
    <property type="match status" value="2"/>
</dbReference>
<dbReference type="Proteomes" id="UP000603940">
    <property type="component" value="Unassembled WGS sequence"/>
</dbReference>
<keyword evidence="5" id="KW-0547">Nucleotide-binding</keyword>
<dbReference type="InterPro" id="IPR003593">
    <property type="entry name" value="AAA+_ATPase"/>
</dbReference>
<keyword evidence="6 10" id="KW-0067">ATP-binding</keyword>
<comment type="similarity">
    <text evidence="2">Belongs to the ABC transporter superfamily.</text>
</comment>
<sequence length="571" mass="60348">MSPPLLSVRGLAVAFHTRAGGVQALHGMSFDLRPGEMLGIVGESGSGKSATALALMGLLGPAGRVTAGQAFFEGQDLLAMGEGALARLRGAGLAMVFQNPRAALNPIRPVGSQLADVIARHHPGGSAEIRARMLEALRQMRIPDPERRAQALPHELSGGLCQRIGIALALAGDPRLLIADEPTTGLDVTTQAAVMDLLRGALRARGAGSLLITHDLALAAQYCDRILVMQAGRVVEEAPVGTLFTAPRHPHTLRLLRGMAAAAGRLEDLLPEEGELPEPPSAATGRGAPLLSLRGLRKAFPLRRPGLFRPRPRLLALDGLDLDIHPGEAVGLVGESGCGKSTLARLVNRLAEPDAGEVLLEGQPIQAIPPGAFAASPQRRAIQMVFQDPVGSLNPRFTAFDCIADPLRQLLPAEGAATRRARVEAAAARVGLPPALLPRYPHQLSGGEKARVGIARAMAVEPRLLVLDEPTAALDAPLQALVLRLLARLRREVGVALLFISHDLHLVRLLCDRVAVMHLGQVVEEGPTRQVLASPRHPYTAALLSALPHPPGAARPRPLRLEGEPRSPVDP</sequence>
<feature type="domain" description="ABC transporter" evidence="9">
    <location>
        <begin position="8"/>
        <end position="256"/>
    </location>
</feature>
<evidence type="ECO:0000256" key="1">
    <source>
        <dbReference type="ARBA" id="ARBA00004417"/>
    </source>
</evidence>
<organism evidence="10 11">
    <name type="scientific">Pseudoroseomonas ludipueritiae</name>
    <dbReference type="NCBI Taxonomy" id="198093"/>
    <lineage>
        <taxon>Bacteria</taxon>
        <taxon>Pseudomonadati</taxon>
        <taxon>Pseudomonadota</taxon>
        <taxon>Alphaproteobacteria</taxon>
        <taxon>Acetobacterales</taxon>
        <taxon>Acetobacteraceae</taxon>
        <taxon>Pseudoroseomonas</taxon>
    </lineage>
</organism>
<dbReference type="NCBIfam" id="NF008453">
    <property type="entry name" value="PRK11308.1"/>
    <property type="match status" value="2"/>
</dbReference>
<evidence type="ECO:0000256" key="3">
    <source>
        <dbReference type="ARBA" id="ARBA00022448"/>
    </source>
</evidence>
<comment type="caution">
    <text evidence="10">The sequence shown here is derived from an EMBL/GenBank/DDBJ whole genome shotgun (WGS) entry which is preliminary data.</text>
</comment>
<keyword evidence="7" id="KW-0472">Membrane</keyword>
<keyword evidence="3" id="KW-0813">Transport</keyword>
<dbReference type="InterPro" id="IPR013563">
    <property type="entry name" value="Oligopep_ABC_C"/>
</dbReference>
<evidence type="ECO:0000256" key="7">
    <source>
        <dbReference type="ARBA" id="ARBA00023136"/>
    </source>
</evidence>
<comment type="subcellular location">
    <subcellularLocation>
        <location evidence="1">Cell inner membrane</location>
        <topology evidence="1">Peripheral membrane protein</topology>
    </subcellularLocation>
</comment>
<dbReference type="Gene3D" id="3.40.50.300">
    <property type="entry name" value="P-loop containing nucleotide triphosphate hydrolases"/>
    <property type="match status" value="2"/>
</dbReference>
<dbReference type="InterPro" id="IPR027417">
    <property type="entry name" value="P-loop_NTPase"/>
</dbReference>
<dbReference type="EMBL" id="JACTUZ010000135">
    <property type="protein sequence ID" value="MBC9179312.1"/>
    <property type="molecule type" value="Genomic_DNA"/>
</dbReference>
<name>A0ABR7RCU5_9PROT</name>
<keyword evidence="4" id="KW-1003">Cell membrane</keyword>
<accession>A0ABR7RCU5</accession>
<evidence type="ECO:0000256" key="8">
    <source>
        <dbReference type="SAM" id="MobiDB-lite"/>
    </source>
</evidence>
<dbReference type="SMART" id="SM00382">
    <property type="entry name" value="AAA"/>
    <property type="match status" value="2"/>
</dbReference>
<dbReference type="PANTHER" id="PTHR43297:SF2">
    <property type="entry name" value="DIPEPTIDE TRANSPORT ATP-BINDING PROTEIN DPPD"/>
    <property type="match status" value="1"/>
</dbReference>
<dbReference type="CDD" id="cd03257">
    <property type="entry name" value="ABC_NikE_OppD_transporters"/>
    <property type="match status" value="2"/>
</dbReference>
<gene>
    <name evidence="10" type="ORF">IBL25_20425</name>
</gene>
<dbReference type="PROSITE" id="PS00211">
    <property type="entry name" value="ABC_TRANSPORTER_1"/>
    <property type="match status" value="1"/>
</dbReference>
<feature type="region of interest" description="Disordered" evidence="8">
    <location>
        <begin position="546"/>
        <end position="571"/>
    </location>
</feature>
<evidence type="ECO:0000313" key="11">
    <source>
        <dbReference type="Proteomes" id="UP000603940"/>
    </source>
</evidence>
<feature type="non-terminal residue" evidence="10">
    <location>
        <position position="571"/>
    </location>
</feature>
<evidence type="ECO:0000256" key="5">
    <source>
        <dbReference type="ARBA" id="ARBA00022741"/>
    </source>
</evidence>
<dbReference type="NCBIfam" id="NF007739">
    <property type="entry name" value="PRK10419.1"/>
    <property type="match status" value="2"/>
</dbReference>